<keyword evidence="4 6" id="KW-0238">DNA-binding</keyword>
<dbReference type="InterPro" id="IPR036388">
    <property type="entry name" value="WH-like_DNA-bd_sf"/>
</dbReference>
<keyword evidence="2" id="KW-0902">Two-component regulatory system</keyword>
<dbReference type="GO" id="GO:0003677">
    <property type="term" value="F:DNA binding"/>
    <property type="evidence" value="ECO:0007669"/>
    <property type="project" value="UniProtKB-UniRule"/>
</dbReference>
<dbReference type="PANTHER" id="PTHR35807">
    <property type="entry name" value="TRANSCRIPTIONAL REGULATOR REDD-RELATED"/>
    <property type="match status" value="1"/>
</dbReference>
<comment type="caution">
    <text evidence="8">The sequence shown here is derived from an EMBL/GenBank/DDBJ whole genome shotgun (WGS) entry which is preliminary data.</text>
</comment>
<dbReference type="AlphaFoldDB" id="A0A852ZZ03"/>
<dbReference type="InterPro" id="IPR051677">
    <property type="entry name" value="AfsR-DnrI-RedD_regulator"/>
</dbReference>
<feature type="domain" description="OmpR/PhoB-type" evidence="7">
    <location>
        <begin position="1"/>
        <end position="98"/>
    </location>
</feature>
<dbReference type="InterPro" id="IPR005158">
    <property type="entry name" value="BTAD"/>
</dbReference>
<dbReference type="FunFam" id="1.25.40.10:FF:000222">
    <property type="entry name" value="SARP family transcriptional regulator"/>
    <property type="match status" value="1"/>
</dbReference>
<dbReference type="PANTHER" id="PTHR35807:SF1">
    <property type="entry name" value="TRANSCRIPTIONAL REGULATOR REDD"/>
    <property type="match status" value="1"/>
</dbReference>
<dbReference type="Gene3D" id="1.10.10.10">
    <property type="entry name" value="Winged helix-like DNA-binding domain superfamily/Winged helix DNA-binding domain"/>
    <property type="match status" value="1"/>
</dbReference>
<gene>
    <name evidence="8" type="ORF">FHU37_004642</name>
</gene>
<evidence type="ECO:0000256" key="6">
    <source>
        <dbReference type="PROSITE-ProRule" id="PRU01091"/>
    </source>
</evidence>
<evidence type="ECO:0000313" key="9">
    <source>
        <dbReference type="Proteomes" id="UP000567795"/>
    </source>
</evidence>
<keyword evidence="3" id="KW-0805">Transcription regulation</keyword>
<evidence type="ECO:0000256" key="2">
    <source>
        <dbReference type="ARBA" id="ARBA00023012"/>
    </source>
</evidence>
<dbReference type="PROSITE" id="PS51755">
    <property type="entry name" value="OMPR_PHOB"/>
    <property type="match status" value="1"/>
</dbReference>
<protein>
    <submittedName>
        <fullName evidence="8">DNA-binding SARP family transcriptional activator</fullName>
    </submittedName>
</protein>
<dbReference type="Pfam" id="PF03704">
    <property type="entry name" value="BTAD"/>
    <property type="match status" value="1"/>
</dbReference>
<comment type="similarity">
    <text evidence="1">Belongs to the AfsR/DnrI/RedD regulatory family.</text>
</comment>
<dbReference type="Proteomes" id="UP000567795">
    <property type="component" value="Unassembled WGS sequence"/>
</dbReference>
<dbReference type="Gene3D" id="1.25.40.10">
    <property type="entry name" value="Tetratricopeptide repeat domain"/>
    <property type="match status" value="1"/>
</dbReference>
<dbReference type="RefSeq" id="WP_179816590.1">
    <property type="nucleotide sequence ID" value="NZ_JACBZD010000002.1"/>
</dbReference>
<dbReference type="SMART" id="SM01043">
    <property type="entry name" value="BTAD"/>
    <property type="match status" value="1"/>
</dbReference>
<proteinExistence type="inferred from homology"/>
<dbReference type="InterPro" id="IPR016032">
    <property type="entry name" value="Sig_transdc_resp-reg_C-effctor"/>
</dbReference>
<dbReference type="EMBL" id="JACBZD010000002">
    <property type="protein sequence ID" value="NYI07613.1"/>
    <property type="molecule type" value="Genomic_DNA"/>
</dbReference>
<dbReference type="SUPFAM" id="SSF48452">
    <property type="entry name" value="TPR-like"/>
    <property type="match status" value="1"/>
</dbReference>
<evidence type="ECO:0000256" key="1">
    <source>
        <dbReference type="ARBA" id="ARBA00005820"/>
    </source>
</evidence>
<dbReference type="SMART" id="SM00862">
    <property type="entry name" value="Trans_reg_C"/>
    <property type="match status" value="1"/>
</dbReference>
<evidence type="ECO:0000256" key="4">
    <source>
        <dbReference type="ARBA" id="ARBA00023125"/>
    </source>
</evidence>
<feature type="DNA-binding region" description="OmpR/PhoB-type" evidence="6">
    <location>
        <begin position="1"/>
        <end position="98"/>
    </location>
</feature>
<evidence type="ECO:0000256" key="5">
    <source>
        <dbReference type="ARBA" id="ARBA00023163"/>
    </source>
</evidence>
<accession>A0A852ZZ03</accession>
<dbReference type="InterPro" id="IPR011990">
    <property type="entry name" value="TPR-like_helical_dom_sf"/>
</dbReference>
<dbReference type="InterPro" id="IPR001867">
    <property type="entry name" value="OmpR/PhoB-type_DNA-bd"/>
</dbReference>
<name>A0A852ZZ03_9ACTN</name>
<dbReference type="Pfam" id="PF00486">
    <property type="entry name" value="Trans_reg_C"/>
    <property type="match status" value="1"/>
</dbReference>
<reference evidence="8 9" key="1">
    <citation type="submission" date="2020-07" db="EMBL/GenBank/DDBJ databases">
        <title>Sequencing the genomes of 1000 actinobacteria strains.</title>
        <authorList>
            <person name="Klenk H.-P."/>
        </authorList>
    </citation>
    <scope>NUCLEOTIDE SEQUENCE [LARGE SCALE GENOMIC DNA]</scope>
    <source>
        <strain evidence="8 9">DSM 42178</strain>
    </source>
</reference>
<keyword evidence="5" id="KW-0804">Transcription</keyword>
<keyword evidence="9" id="KW-1185">Reference proteome</keyword>
<sequence length="280" mass="31561">MTRGYFRVLGPLEVDVDGRRIALPTGNQRTLLATLLLNANEVVPVESLVEQVWGDDLPRQPRGALQTCLTRLRHSLDRHGRDLSRAISTSAAGYVIEVGSDRLDLLRFRELVQRARRAEERGDLAAESDCLTEALALWRGPVLPEVRSDWLHRGVVSRLTEKQLWVLERRNEIDLSLGRHKELVGELRAAICAHPFRERLWQQLMLALYRSGRQAEALHAYQQLSARLREELGIDPGVELRRLHTAILRSDPALGARGRCAACRMPRWSGGGRENPASSA</sequence>
<dbReference type="GO" id="GO:0000160">
    <property type="term" value="P:phosphorelay signal transduction system"/>
    <property type="evidence" value="ECO:0007669"/>
    <property type="project" value="UniProtKB-KW"/>
</dbReference>
<evidence type="ECO:0000259" key="7">
    <source>
        <dbReference type="PROSITE" id="PS51755"/>
    </source>
</evidence>
<organism evidence="8 9">
    <name type="scientific">Allostreptomyces psammosilenae</name>
    <dbReference type="NCBI Taxonomy" id="1892865"/>
    <lineage>
        <taxon>Bacteria</taxon>
        <taxon>Bacillati</taxon>
        <taxon>Actinomycetota</taxon>
        <taxon>Actinomycetes</taxon>
        <taxon>Kitasatosporales</taxon>
        <taxon>Streptomycetaceae</taxon>
        <taxon>Allostreptomyces</taxon>
    </lineage>
</organism>
<evidence type="ECO:0000313" key="8">
    <source>
        <dbReference type="EMBL" id="NYI07613.1"/>
    </source>
</evidence>
<dbReference type="GO" id="GO:0006355">
    <property type="term" value="P:regulation of DNA-templated transcription"/>
    <property type="evidence" value="ECO:0007669"/>
    <property type="project" value="InterPro"/>
</dbReference>
<dbReference type="SUPFAM" id="SSF46894">
    <property type="entry name" value="C-terminal effector domain of the bipartite response regulators"/>
    <property type="match status" value="1"/>
</dbReference>
<evidence type="ECO:0000256" key="3">
    <source>
        <dbReference type="ARBA" id="ARBA00023015"/>
    </source>
</evidence>
<dbReference type="CDD" id="cd15831">
    <property type="entry name" value="BTAD"/>
    <property type="match status" value="1"/>
</dbReference>